<keyword evidence="4" id="KW-1185">Reference proteome</keyword>
<reference evidence="2 4" key="3">
    <citation type="submission" date="2019-07" db="EMBL/GenBank/DDBJ databases">
        <authorList>
            <person name="Jastrzebski P J."/>
            <person name="Paukszto L."/>
            <person name="Jastrzebski P J."/>
        </authorList>
    </citation>
    <scope>NUCLEOTIDE SEQUENCE [LARGE SCALE GENOMIC DNA]</scope>
    <source>
        <strain evidence="2 4">WMS-il1</strain>
    </source>
</reference>
<accession>A0A0R3SI65</accession>
<gene>
    <name evidence="1" type="ORF">HDID_LOCUS4627</name>
    <name evidence="2" type="ORF">WMSIL1_LOCUS2030</name>
</gene>
<evidence type="ECO:0000313" key="1">
    <source>
        <dbReference type="EMBL" id="VDL52496.1"/>
    </source>
</evidence>
<dbReference type="SMART" id="SM00696">
    <property type="entry name" value="DM9"/>
    <property type="match status" value="2"/>
</dbReference>
<name>A0A0R3SI65_HYMDI</name>
<sequence length="155" mass="16850">MAKVGRGFQVGLSWVPLMEGRVPPKAISIGDRIFVARGRIDDELIPGKYVEKYGTCYVSHGGAEHELGECEILCDTSITDDCCYEWKEDSGGSVPKHAIVAGIAEDGEPLYVCKAKINGEKCVGKIHNGHSCGYLPHGGVEHSVDDYKVLCLRKN</sequence>
<evidence type="ECO:0000313" key="3">
    <source>
        <dbReference type="Proteomes" id="UP000274504"/>
    </source>
</evidence>
<dbReference type="STRING" id="6216.A0A0R3SI65"/>
<dbReference type="PANTHER" id="PTHR31649">
    <property type="entry name" value="AGAP009604-PA"/>
    <property type="match status" value="1"/>
</dbReference>
<dbReference type="AlphaFoldDB" id="A0A0R3SI65"/>
<dbReference type="EMBL" id="UYSG01001859">
    <property type="protein sequence ID" value="VDL52496.1"/>
    <property type="molecule type" value="Genomic_DNA"/>
</dbReference>
<proteinExistence type="predicted"/>
<dbReference type="PANTHER" id="PTHR31649:SF1">
    <property type="entry name" value="FARNESOIC ACID O-METHYL TRANSFERASE DOMAIN-CONTAINING PROTEIN"/>
    <property type="match status" value="1"/>
</dbReference>
<reference evidence="1 3" key="2">
    <citation type="submission" date="2018-11" db="EMBL/GenBank/DDBJ databases">
        <authorList>
            <consortium name="Pathogen Informatics"/>
        </authorList>
    </citation>
    <scope>NUCLEOTIDE SEQUENCE [LARGE SCALE GENOMIC DNA]</scope>
</reference>
<dbReference type="WBParaSite" id="HDID_0000463001-mRNA-1">
    <property type="protein sequence ID" value="HDID_0000463001-mRNA-1"/>
    <property type="gene ID" value="HDID_0000463001"/>
</dbReference>
<dbReference type="Proteomes" id="UP000274504">
    <property type="component" value="Unassembled WGS sequence"/>
</dbReference>
<reference evidence="5" key="1">
    <citation type="submission" date="2017-02" db="UniProtKB">
        <authorList>
            <consortium name="WormBaseParasite"/>
        </authorList>
    </citation>
    <scope>IDENTIFICATION</scope>
</reference>
<organism evidence="5">
    <name type="scientific">Hymenolepis diminuta</name>
    <name type="common">Rat tapeworm</name>
    <dbReference type="NCBI Taxonomy" id="6216"/>
    <lineage>
        <taxon>Eukaryota</taxon>
        <taxon>Metazoa</taxon>
        <taxon>Spiralia</taxon>
        <taxon>Lophotrochozoa</taxon>
        <taxon>Platyhelminthes</taxon>
        <taxon>Cestoda</taxon>
        <taxon>Eucestoda</taxon>
        <taxon>Cyclophyllidea</taxon>
        <taxon>Hymenolepididae</taxon>
        <taxon>Hymenolepis</taxon>
    </lineage>
</organism>
<evidence type="ECO:0000313" key="4">
    <source>
        <dbReference type="Proteomes" id="UP000321570"/>
    </source>
</evidence>
<dbReference type="OrthoDB" id="1925699at2759"/>
<protein>
    <submittedName>
        <fullName evidence="5">DUF3421 domain-containing protein</fullName>
    </submittedName>
</protein>
<dbReference type="EMBL" id="CABIJS010000050">
    <property type="protein sequence ID" value="VUZ41122.1"/>
    <property type="molecule type" value="Genomic_DNA"/>
</dbReference>
<evidence type="ECO:0000313" key="5">
    <source>
        <dbReference type="WBParaSite" id="HDID_0000463001-mRNA-1"/>
    </source>
</evidence>
<dbReference type="InterPro" id="IPR006616">
    <property type="entry name" value="DM9_repeat"/>
</dbReference>
<dbReference type="Pfam" id="PF11901">
    <property type="entry name" value="DM9"/>
    <property type="match status" value="1"/>
</dbReference>
<evidence type="ECO:0000313" key="2">
    <source>
        <dbReference type="EMBL" id="VUZ41122.1"/>
    </source>
</evidence>
<dbReference type="Proteomes" id="UP000321570">
    <property type="component" value="Unassembled WGS sequence"/>
</dbReference>